<name>A0A9D2QKI6_9FIRM</name>
<feature type="compositionally biased region" description="Gly residues" evidence="1">
    <location>
        <begin position="142"/>
        <end position="156"/>
    </location>
</feature>
<sequence length="247" mass="25688">MNKERNVEMENNAHTSRELLLIKKKRRRRKKMLIFLTVLLCLLAIAGGGFLLWQRSQRAAQEAVQITAGENEEITYARISTIVGNEIEAALLEGAAAERTGTAGTQTADDAASAGDAASENNVTSADGEMTSEGTAEEGRSDGGTAGGEMQGGMSEGGMPDSGTAEGGTPDGGLPQQDASGFAAGGQSGRSAYTETGETKSWQIPVGTDVITSLGVTTTFSRLSAGDVIAVLTEEGTDNILKIWIVE</sequence>
<organism evidence="3 4">
    <name type="scientific">Candidatus Eisenbergiella intestinigallinarum</name>
    <dbReference type="NCBI Taxonomy" id="2838549"/>
    <lineage>
        <taxon>Bacteria</taxon>
        <taxon>Bacillati</taxon>
        <taxon>Bacillota</taxon>
        <taxon>Clostridia</taxon>
        <taxon>Lachnospirales</taxon>
        <taxon>Lachnospiraceae</taxon>
        <taxon>Eisenbergiella</taxon>
    </lineage>
</organism>
<evidence type="ECO:0000313" key="3">
    <source>
        <dbReference type="EMBL" id="HJC88818.1"/>
    </source>
</evidence>
<accession>A0A9D2QKI6</accession>
<comment type="caution">
    <text evidence="3">The sequence shown here is derived from an EMBL/GenBank/DDBJ whole genome shotgun (WGS) entry which is preliminary data.</text>
</comment>
<keyword evidence="2" id="KW-0812">Transmembrane</keyword>
<dbReference type="AlphaFoldDB" id="A0A9D2QKI6"/>
<keyword evidence="2" id="KW-0472">Membrane</keyword>
<proteinExistence type="predicted"/>
<evidence type="ECO:0000256" key="1">
    <source>
        <dbReference type="SAM" id="MobiDB-lite"/>
    </source>
</evidence>
<evidence type="ECO:0000313" key="4">
    <source>
        <dbReference type="Proteomes" id="UP000823922"/>
    </source>
</evidence>
<dbReference type="EMBL" id="DWVS01000322">
    <property type="protein sequence ID" value="HJC88818.1"/>
    <property type="molecule type" value="Genomic_DNA"/>
</dbReference>
<evidence type="ECO:0000256" key="2">
    <source>
        <dbReference type="SAM" id="Phobius"/>
    </source>
</evidence>
<gene>
    <name evidence="3" type="ORF">H9926_12470</name>
</gene>
<dbReference type="Proteomes" id="UP000823922">
    <property type="component" value="Unassembled WGS sequence"/>
</dbReference>
<feature type="transmembrane region" description="Helical" evidence="2">
    <location>
        <begin position="33"/>
        <end position="53"/>
    </location>
</feature>
<feature type="compositionally biased region" description="Polar residues" evidence="1">
    <location>
        <begin position="189"/>
        <end position="199"/>
    </location>
</feature>
<reference evidence="3" key="1">
    <citation type="journal article" date="2021" name="PeerJ">
        <title>Extensive microbial diversity within the chicken gut microbiome revealed by metagenomics and culture.</title>
        <authorList>
            <person name="Gilroy R."/>
            <person name="Ravi A."/>
            <person name="Getino M."/>
            <person name="Pursley I."/>
            <person name="Horton D.L."/>
            <person name="Alikhan N.F."/>
            <person name="Baker D."/>
            <person name="Gharbi K."/>
            <person name="Hall N."/>
            <person name="Watson M."/>
            <person name="Adriaenssens E.M."/>
            <person name="Foster-Nyarko E."/>
            <person name="Jarju S."/>
            <person name="Secka A."/>
            <person name="Antonio M."/>
            <person name="Oren A."/>
            <person name="Chaudhuri R.R."/>
            <person name="La Ragione R."/>
            <person name="Hildebrand F."/>
            <person name="Pallen M.J."/>
        </authorList>
    </citation>
    <scope>NUCLEOTIDE SEQUENCE</scope>
    <source>
        <strain evidence="3">ChiBcec1-1630</strain>
    </source>
</reference>
<keyword evidence="2" id="KW-1133">Transmembrane helix</keyword>
<protein>
    <submittedName>
        <fullName evidence="3">Uncharacterized protein</fullName>
    </submittedName>
</protein>
<feature type="compositionally biased region" description="Low complexity" evidence="1">
    <location>
        <begin position="99"/>
        <end position="119"/>
    </location>
</feature>
<feature type="region of interest" description="Disordered" evidence="1">
    <location>
        <begin position="99"/>
        <end position="199"/>
    </location>
</feature>
<reference evidence="3" key="2">
    <citation type="submission" date="2021-04" db="EMBL/GenBank/DDBJ databases">
        <authorList>
            <person name="Gilroy R."/>
        </authorList>
    </citation>
    <scope>NUCLEOTIDE SEQUENCE</scope>
    <source>
        <strain evidence="3">ChiBcec1-1630</strain>
    </source>
</reference>